<keyword evidence="4" id="KW-0472">Membrane</keyword>
<keyword evidence="5" id="KW-0732">Signal</keyword>
<evidence type="ECO:0000313" key="8">
    <source>
        <dbReference type="Proteomes" id="UP000778523"/>
    </source>
</evidence>
<feature type="chain" id="PRO_5045736141" evidence="5">
    <location>
        <begin position="24"/>
        <end position="116"/>
    </location>
</feature>
<evidence type="ECO:0000256" key="3">
    <source>
        <dbReference type="ARBA" id="ARBA00022989"/>
    </source>
</evidence>
<protein>
    <submittedName>
        <fullName evidence="7">Energy transducer TonB</fullName>
    </submittedName>
</protein>
<dbReference type="Proteomes" id="UP000778523">
    <property type="component" value="Unassembled WGS sequence"/>
</dbReference>
<keyword evidence="8" id="KW-1185">Reference proteome</keyword>
<dbReference type="Gene3D" id="3.30.1150.10">
    <property type="match status" value="1"/>
</dbReference>
<feature type="domain" description="TonB C-terminal" evidence="6">
    <location>
        <begin position="29"/>
        <end position="116"/>
    </location>
</feature>
<evidence type="ECO:0000256" key="1">
    <source>
        <dbReference type="ARBA" id="ARBA00004167"/>
    </source>
</evidence>
<gene>
    <name evidence="7" type="ORF">HJ583_001275</name>
</gene>
<dbReference type="SUPFAM" id="SSF74653">
    <property type="entry name" value="TolA/TonB C-terminal domain"/>
    <property type="match status" value="1"/>
</dbReference>
<sequence>MSRVLLAALALLLAACASTPEEAWPEREVSIFQMRLREPFPLVYNYRLMDGPPKGRLILRLHVDAAGDVRGVRLVQSSGQPNLDEGAMQSVWKASFHPWRVDGQAVPVSVVLPLQR</sequence>
<comment type="subcellular location">
    <subcellularLocation>
        <location evidence="1">Membrane</location>
        <topology evidence="1">Single-pass membrane protein</topology>
    </subcellularLocation>
</comment>
<evidence type="ECO:0000256" key="2">
    <source>
        <dbReference type="ARBA" id="ARBA00022692"/>
    </source>
</evidence>
<feature type="signal peptide" evidence="5">
    <location>
        <begin position="1"/>
        <end position="23"/>
    </location>
</feature>
<organism evidence="7 8">
    <name type="scientific">Uliginosibacterium aquaticum</name>
    <dbReference type="NCBI Taxonomy" id="2731212"/>
    <lineage>
        <taxon>Bacteria</taxon>
        <taxon>Pseudomonadati</taxon>
        <taxon>Pseudomonadota</taxon>
        <taxon>Betaproteobacteria</taxon>
        <taxon>Rhodocyclales</taxon>
        <taxon>Zoogloeaceae</taxon>
        <taxon>Uliginosibacterium</taxon>
    </lineage>
</organism>
<dbReference type="EMBL" id="JABCSC020000001">
    <property type="protein sequence ID" value="NSL53647.1"/>
    <property type="molecule type" value="Genomic_DNA"/>
</dbReference>
<accession>A0ABX2ICE4</accession>
<dbReference type="PROSITE" id="PS52015">
    <property type="entry name" value="TONB_CTD"/>
    <property type="match status" value="1"/>
</dbReference>
<evidence type="ECO:0000256" key="4">
    <source>
        <dbReference type="ARBA" id="ARBA00023136"/>
    </source>
</evidence>
<evidence type="ECO:0000256" key="5">
    <source>
        <dbReference type="SAM" id="SignalP"/>
    </source>
</evidence>
<dbReference type="InterPro" id="IPR006260">
    <property type="entry name" value="TonB/TolA_C"/>
</dbReference>
<dbReference type="RefSeq" id="WP_170019831.1">
    <property type="nucleotide sequence ID" value="NZ_JABCSC020000001.1"/>
</dbReference>
<dbReference type="Pfam" id="PF03544">
    <property type="entry name" value="TonB_C"/>
    <property type="match status" value="1"/>
</dbReference>
<reference evidence="7 8" key="1">
    <citation type="submission" date="2020-06" db="EMBL/GenBank/DDBJ databases">
        <title>Draft genome of Uliginosibacterium sp. IMCC34675.</title>
        <authorList>
            <person name="Song J."/>
        </authorList>
    </citation>
    <scope>NUCLEOTIDE SEQUENCE [LARGE SCALE GENOMIC DNA]</scope>
    <source>
        <strain evidence="7 8">IMCC34675</strain>
    </source>
</reference>
<name>A0ABX2ICE4_9RHOO</name>
<comment type="caution">
    <text evidence="7">The sequence shown here is derived from an EMBL/GenBank/DDBJ whole genome shotgun (WGS) entry which is preliminary data.</text>
</comment>
<keyword evidence="3" id="KW-1133">Transmembrane helix</keyword>
<dbReference type="InterPro" id="IPR037682">
    <property type="entry name" value="TonB_C"/>
</dbReference>
<keyword evidence="2" id="KW-0812">Transmembrane</keyword>
<dbReference type="PROSITE" id="PS51257">
    <property type="entry name" value="PROKAR_LIPOPROTEIN"/>
    <property type="match status" value="1"/>
</dbReference>
<evidence type="ECO:0000259" key="6">
    <source>
        <dbReference type="PROSITE" id="PS52015"/>
    </source>
</evidence>
<proteinExistence type="predicted"/>
<evidence type="ECO:0000313" key="7">
    <source>
        <dbReference type="EMBL" id="NSL53647.1"/>
    </source>
</evidence>
<dbReference type="NCBIfam" id="TIGR01352">
    <property type="entry name" value="tonB_Cterm"/>
    <property type="match status" value="1"/>
</dbReference>